<dbReference type="InterPro" id="IPR051924">
    <property type="entry name" value="GST_Kappa/NadH"/>
</dbReference>
<evidence type="ECO:0000313" key="2">
    <source>
        <dbReference type="EMBL" id="CAD5226521.1"/>
    </source>
</evidence>
<dbReference type="SUPFAM" id="SSF52833">
    <property type="entry name" value="Thioredoxin-like"/>
    <property type="match status" value="1"/>
</dbReference>
<evidence type="ECO:0000313" key="3">
    <source>
        <dbReference type="Proteomes" id="UP000614601"/>
    </source>
</evidence>
<reference evidence="2" key="1">
    <citation type="submission" date="2020-09" db="EMBL/GenBank/DDBJ databases">
        <authorList>
            <person name="Kikuchi T."/>
        </authorList>
    </citation>
    <scope>NUCLEOTIDE SEQUENCE</scope>
    <source>
        <strain evidence="2">SH1</strain>
    </source>
</reference>
<gene>
    <name evidence="2" type="ORF">BOKJ2_LOCUS12114</name>
</gene>
<dbReference type="InterPro" id="IPR036249">
    <property type="entry name" value="Thioredoxin-like_sf"/>
</dbReference>
<dbReference type="Gene3D" id="3.40.30.10">
    <property type="entry name" value="Glutaredoxin"/>
    <property type="match status" value="1"/>
</dbReference>
<evidence type="ECO:0000259" key="1">
    <source>
        <dbReference type="Pfam" id="PF01323"/>
    </source>
</evidence>
<dbReference type="Pfam" id="PF01323">
    <property type="entry name" value="DSBA"/>
    <property type="match status" value="1"/>
</dbReference>
<comment type="caution">
    <text evidence="2">The sequence shown here is derived from an EMBL/GenBank/DDBJ whole genome shotgun (WGS) entry which is preliminary data.</text>
</comment>
<proteinExistence type="predicted"/>
<dbReference type="PANTHER" id="PTHR42943:SF2">
    <property type="entry name" value="GLUTATHIONE S-TRANSFERASE KAPPA 1"/>
    <property type="match status" value="1"/>
</dbReference>
<dbReference type="EMBL" id="CAJFDH010000005">
    <property type="protein sequence ID" value="CAD5226521.1"/>
    <property type="molecule type" value="Genomic_DNA"/>
</dbReference>
<dbReference type="AlphaFoldDB" id="A0A811LH60"/>
<feature type="domain" description="DSBA-like thioredoxin" evidence="1">
    <location>
        <begin position="3"/>
        <end position="107"/>
    </location>
</feature>
<keyword evidence="3" id="KW-1185">Reference proteome</keyword>
<dbReference type="GO" id="GO:0005777">
    <property type="term" value="C:peroxisome"/>
    <property type="evidence" value="ECO:0007669"/>
    <property type="project" value="TreeGrafter"/>
</dbReference>
<dbReference type="PANTHER" id="PTHR42943">
    <property type="entry name" value="GLUTATHIONE S-TRANSFERASE KAPPA"/>
    <property type="match status" value="1"/>
</dbReference>
<dbReference type="Proteomes" id="UP000614601">
    <property type="component" value="Unassembled WGS sequence"/>
</dbReference>
<dbReference type="InterPro" id="IPR001853">
    <property type="entry name" value="DSBA-like_thioredoxin_dom"/>
</dbReference>
<protein>
    <recommendedName>
        <fullName evidence="1">DSBA-like thioredoxin domain-containing protein</fullName>
    </recommendedName>
</protein>
<dbReference type="GO" id="GO:0004602">
    <property type="term" value="F:glutathione peroxidase activity"/>
    <property type="evidence" value="ECO:0007669"/>
    <property type="project" value="TreeGrafter"/>
</dbReference>
<name>A0A811LH60_9BILA</name>
<sequence>MPMRFVTAVQNNYPEMLSKVIEELWHSLFVNKIWVDSHEKLENICRRLELPTDLVKDIDNESVKQKLKDNTDEAIRKGAFGVPYVVLYKQGQTHHFFGVESFPQLCYILNVHMSAEDAAKKTVHFTTDKGMCQETPIPSILQFFSHFL</sequence>
<dbReference type="GO" id="GO:0005739">
    <property type="term" value="C:mitochondrion"/>
    <property type="evidence" value="ECO:0007669"/>
    <property type="project" value="TreeGrafter"/>
</dbReference>
<dbReference type="OrthoDB" id="4664297at2759"/>
<dbReference type="GO" id="GO:0004364">
    <property type="term" value="F:glutathione transferase activity"/>
    <property type="evidence" value="ECO:0007669"/>
    <property type="project" value="TreeGrafter"/>
</dbReference>
<dbReference type="GO" id="GO:0006749">
    <property type="term" value="P:glutathione metabolic process"/>
    <property type="evidence" value="ECO:0007669"/>
    <property type="project" value="TreeGrafter"/>
</dbReference>
<dbReference type="EMBL" id="CAJFCW020000005">
    <property type="protein sequence ID" value="CAG9122288.1"/>
    <property type="molecule type" value="Genomic_DNA"/>
</dbReference>
<dbReference type="Proteomes" id="UP000783686">
    <property type="component" value="Unassembled WGS sequence"/>
</dbReference>
<organism evidence="2 3">
    <name type="scientific">Bursaphelenchus okinawaensis</name>
    <dbReference type="NCBI Taxonomy" id="465554"/>
    <lineage>
        <taxon>Eukaryota</taxon>
        <taxon>Metazoa</taxon>
        <taxon>Ecdysozoa</taxon>
        <taxon>Nematoda</taxon>
        <taxon>Chromadorea</taxon>
        <taxon>Rhabditida</taxon>
        <taxon>Tylenchina</taxon>
        <taxon>Tylenchomorpha</taxon>
        <taxon>Aphelenchoidea</taxon>
        <taxon>Aphelenchoididae</taxon>
        <taxon>Bursaphelenchus</taxon>
    </lineage>
</organism>
<accession>A0A811LH60</accession>